<dbReference type="AlphaFoldDB" id="A0A495A6H7"/>
<sequence>MRKYIIGIIVIAFLFLLFESKFSRFSYWTYYIKRYLYIFLNDKIHLLQRKMSEAFNYKREQQE</sequence>
<dbReference type="Proteomes" id="UP000269301">
    <property type="component" value="Unassembled WGS sequence"/>
</dbReference>
<comment type="caution">
    <text evidence="1">The sequence shown here is derived from an EMBL/GenBank/DDBJ whole genome shotgun (WGS) entry which is preliminary data.</text>
</comment>
<proteinExistence type="predicted"/>
<name>A0A495A6H7_9BACI</name>
<keyword evidence="2" id="KW-1185">Reference proteome</keyword>
<dbReference type="EMBL" id="RBZP01000003">
    <property type="protein sequence ID" value="RKQ34734.1"/>
    <property type="molecule type" value="Genomic_DNA"/>
</dbReference>
<evidence type="ECO:0000313" key="1">
    <source>
        <dbReference type="EMBL" id="RKQ34734.1"/>
    </source>
</evidence>
<organism evidence="1 2">
    <name type="scientific">Oceanobacillus halophilus</name>
    <dbReference type="NCBI Taxonomy" id="930130"/>
    <lineage>
        <taxon>Bacteria</taxon>
        <taxon>Bacillati</taxon>
        <taxon>Bacillota</taxon>
        <taxon>Bacilli</taxon>
        <taxon>Bacillales</taxon>
        <taxon>Bacillaceae</taxon>
        <taxon>Oceanobacillus</taxon>
    </lineage>
</organism>
<protein>
    <submittedName>
        <fullName evidence="1">Uncharacterized protein</fullName>
    </submittedName>
</protein>
<accession>A0A495A6H7</accession>
<evidence type="ECO:0000313" key="2">
    <source>
        <dbReference type="Proteomes" id="UP000269301"/>
    </source>
</evidence>
<gene>
    <name evidence="1" type="ORF">D8M06_07405</name>
</gene>
<reference evidence="1 2" key="1">
    <citation type="journal article" date="2016" name="Int. J. Syst. Evol. Microbiol.">
        <title>Oceanobacillus halophilus sp. nov., a novel moderately halophilic bacterium from a hypersaline lake.</title>
        <authorList>
            <person name="Amoozegar M.A."/>
            <person name="Bagheri M."/>
            <person name="Makhdoumi A."/>
            <person name="Nikou M.M."/>
            <person name="Fazeli S.A.S."/>
            <person name="Schumann P."/>
            <person name="Sproer C."/>
            <person name="Sanchez-Porro C."/>
            <person name="Ventosa A."/>
        </authorList>
    </citation>
    <scope>NUCLEOTIDE SEQUENCE [LARGE SCALE GENOMIC DNA]</scope>
    <source>
        <strain evidence="1 2">DSM 23996</strain>
    </source>
</reference>